<dbReference type="STRING" id="6526.A0A2C9LLW6"/>
<dbReference type="VEuPathDB" id="VectorBase:BGLAX_047957"/>
<evidence type="ECO:0000313" key="3">
    <source>
        <dbReference type="Proteomes" id="UP000076420"/>
    </source>
</evidence>
<dbReference type="InterPro" id="IPR014729">
    <property type="entry name" value="Rossmann-like_a/b/a_fold"/>
</dbReference>
<dbReference type="SUPFAM" id="SSF52402">
    <property type="entry name" value="Adenine nucleotide alpha hydrolases-like"/>
    <property type="match status" value="1"/>
</dbReference>
<proteinExistence type="predicted"/>
<dbReference type="Proteomes" id="UP000076420">
    <property type="component" value="Unassembled WGS sequence"/>
</dbReference>
<accession>A0A2C9LLW6</accession>
<dbReference type="RefSeq" id="XP_013078415.2">
    <property type="nucleotide sequence ID" value="XM_013222961.2"/>
</dbReference>
<dbReference type="InterPro" id="IPR006016">
    <property type="entry name" value="UspA"/>
</dbReference>
<dbReference type="PRINTS" id="PR01438">
    <property type="entry name" value="UNVRSLSTRESS"/>
</dbReference>
<dbReference type="VEuPathDB" id="VectorBase:BGLB032448"/>
<gene>
    <name evidence="2" type="primary">106064407</name>
</gene>
<dbReference type="AlphaFoldDB" id="A0A2C9LLW6"/>
<dbReference type="InterPro" id="IPR006015">
    <property type="entry name" value="Universal_stress_UspA"/>
</dbReference>
<dbReference type="Gene3D" id="3.40.50.620">
    <property type="entry name" value="HUPs"/>
    <property type="match status" value="1"/>
</dbReference>
<sequence>MGCLFSKDKSSESKACTNDSILMIEKHIRDVNYLSQVTSAHLVQDMSQSRKLLIAMDGYKHSDYAFDWYLRYFYKPKDEVVLFHCIEPDVATYLKGNKAAANSGATSAGDEEENPVVAKLQSKATASGLKASVLKAHSSKPGEAIIRAGDEQRVDMIITGSRSLGTVRRTLEGSVSEYVVHQSSVPVLVVKT</sequence>
<feature type="domain" description="UspA" evidence="1">
    <location>
        <begin position="50"/>
        <end position="191"/>
    </location>
</feature>
<protein>
    <recommendedName>
        <fullName evidence="1">UspA domain-containing protein</fullName>
    </recommendedName>
</protein>
<evidence type="ECO:0000259" key="1">
    <source>
        <dbReference type="Pfam" id="PF00582"/>
    </source>
</evidence>
<evidence type="ECO:0000313" key="2">
    <source>
        <dbReference type="EnsemblMetazoa" id="BGLB032448-PB"/>
    </source>
</evidence>
<name>A0A2C9LLW6_BIOGL</name>
<reference evidence="2" key="1">
    <citation type="submission" date="2020-05" db="UniProtKB">
        <authorList>
            <consortium name="EnsemblMetazoa"/>
        </authorList>
    </citation>
    <scope>IDENTIFICATION</scope>
    <source>
        <strain evidence="2">BB02</strain>
    </source>
</reference>
<dbReference type="KEGG" id="bgt:106064407"/>
<dbReference type="CDD" id="cd23659">
    <property type="entry name" value="USP_At3g01520-like"/>
    <property type="match status" value="1"/>
</dbReference>
<dbReference type="Pfam" id="PF00582">
    <property type="entry name" value="Usp"/>
    <property type="match status" value="1"/>
</dbReference>
<dbReference type="EnsemblMetazoa" id="BGLB032448-RB">
    <property type="protein sequence ID" value="BGLB032448-PB"/>
    <property type="gene ID" value="BGLB032448"/>
</dbReference>
<organism evidence="2 3">
    <name type="scientific">Biomphalaria glabrata</name>
    <name type="common">Bloodfluke planorb</name>
    <name type="synonym">Freshwater snail</name>
    <dbReference type="NCBI Taxonomy" id="6526"/>
    <lineage>
        <taxon>Eukaryota</taxon>
        <taxon>Metazoa</taxon>
        <taxon>Spiralia</taxon>
        <taxon>Lophotrochozoa</taxon>
        <taxon>Mollusca</taxon>
        <taxon>Gastropoda</taxon>
        <taxon>Heterobranchia</taxon>
        <taxon>Euthyneura</taxon>
        <taxon>Panpulmonata</taxon>
        <taxon>Hygrophila</taxon>
        <taxon>Lymnaeoidea</taxon>
        <taxon>Planorbidae</taxon>
        <taxon>Biomphalaria</taxon>
    </lineage>
</organism>
<dbReference type="PANTHER" id="PTHR46989:SF3">
    <property type="entry name" value="USPA DOMAIN-CONTAINING PROTEIN"/>
    <property type="match status" value="1"/>
</dbReference>
<dbReference type="OrthoDB" id="843225at2759"/>
<dbReference type="PANTHER" id="PTHR46989">
    <property type="entry name" value="USP DOMAIN-CONTAINING PROTEIN"/>
    <property type="match status" value="1"/>
</dbReference>